<accession>A0A8J5IUB3</accession>
<evidence type="ECO:0000313" key="2">
    <source>
        <dbReference type="EMBL" id="KAG6973571.1"/>
    </source>
</evidence>
<dbReference type="PANTHER" id="PTHR19241">
    <property type="entry name" value="ATP-BINDING CASSETTE TRANSPORTER"/>
    <property type="match status" value="1"/>
</dbReference>
<name>A0A8J5IUB3_9STRA</name>
<dbReference type="EMBL" id="JAENGY010000108">
    <property type="protein sequence ID" value="KAG6973571.1"/>
    <property type="molecule type" value="Genomic_DNA"/>
</dbReference>
<reference evidence="2" key="1">
    <citation type="submission" date="2021-01" db="EMBL/GenBank/DDBJ databases">
        <title>Phytophthora aleatoria, a newly-described species from Pinus radiata is distinct from Phytophthora cactorum isolates based on comparative genomics.</title>
        <authorList>
            <person name="Mcdougal R."/>
            <person name="Panda P."/>
            <person name="Williams N."/>
            <person name="Studholme D.J."/>
        </authorList>
    </citation>
    <scope>NUCLEOTIDE SEQUENCE</scope>
    <source>
        <strain evidence="2">NZFS 4037</strain>
    </source>
</reference>
<evidence type="ECO:0000313" key="3">
    <source>
        <dbReference type="Proteomes" id="UP000709295"/>
    </source>
</evidence>
<evidence type="ECO:0008006" key="4">
    <source>
        <dbReference type="Google" id="ProtNLM"/>
    </source>
</evidence>
<comment type="caution">
    <text evidence="2">The sequence shown here is derived from an EMBL/GenBank/DDBJ whole genome shotgun (WGS) entry which is preliminary data.</text>
</comment>
<dbReference type="AlphaFoldDB" id="A0A8J5IUB3"/>
<gene>
    <name evidence="2" type="ORF">JG688_00003462</name>
</gene>
<proteinExistence type="predicted"/>
<organism evidence="2 3">
    <name type="scientific">Phytophthora aleatoria</name>
    <dbReference type="NCBI Taxonomy" id="2496075"/>
    <lineage>
        <taxon>Eukaryota</taxon>
        <taxon>Sar</taxon>
        <taxon>Stramenopiles</taxon>
        <taxon>Oomycota</taxon>
        <taxon>Peronosporomycetes</taxon>
        <taxon>Peronosporales</taxon>
        <taxon>Peronosporaceae</taxon>
        <taxon>Phytophthora</taxon>
    </lineage>
</organism>
<protein>
    <recommendedName>
        <fullName evidence="4">ABC transporter family G domain-containing protein</fullName>
    </recommendedName>
</protein>
<keyword evidence="1" id="KW-0813">Transport</keyword>
<dbReference type="Proteomes" id="UP000709295">
    <property type="component" value="Unassembled WGS sequence"/>
</dbReference>
<evidence type="ECO:0000256" key="1">
    <source>
        <dbReference type="ARBA" id="ARBA00022448"/>
    </source>
</evidence>
<sequence length="199" mass="21943">MVVLMAVTGAAKPTLMPVYARHKTSGRVPDIHLEADTIYEELVFSANLRLDMNFSYIPRMNLVHNNLDLLDLTAILWAVVGGLYDEQKERVPGGVQMVGHPGILSMDELTSGLDTRSGLIMMCGVQSIALTGLLSTIHQPSISLFELFNGHLLLQRGGYTAYFGDLVNDYSVEYKNSELYKSNRECNAATDPTSAMPFL</sequence>
<keyword evidence="3" id="KW-1185">Reference proteome</keyword>